<reference evidence="2" key="1">
    <citation type="submission" date="2020-12" db="EMBL/GenBank/DDBJ databases">
        <title>Clostridium thailandense sp. nov., a novel acetogenic bacterium isolated from peat land soil in Thailand.</title>
        <authorList>
            <person name="Chaikitkaew S."/>
            <person name="Birkeland N.K."/>
        </authorList>
    </citation>
    <scope>NUCLEOTIDE SEQUENCE</scope>
    <source>
        <strain evidence="2">PL3</strain>
    </source>
</reference>
<organism evidence="2 3">
    <name type="scientific">Clostridium thailandense</name>
    <dbReference type="NCBI Taxonomy" id="2794346"/>
    <lineage>
        <taxon>Bacteria</taxon>
        <taxon>Bacillati</taxon>
        <taxon>Bacillota</taxon>
        <taxon>Clostridia</taxon>
        <taxon>Eubacteriales</taxon>
        <taxon>Clostridiaceae</taxon>
        <taxon>Clostridium</taxon>
    </lineage>
</organism>
<dbReference type="GO" id="GO:0005886">
    <property type="term" value="C:plasma membrane"/>
    <property type="evidence" value="ECO:0007669"/>
    <property type="project" value="UniProtKB-SubCell"/>
</dbReference>
<protein>
    <submittedName>
        <fullName evidence="2">ABC transporter permease subunit</fullName>
    </submittedName>
</protein>
<gene>
    <name evidence="2" type="ORF">I6U48_10585</name>
</gene>
<dbReference type="AlphaFoldDB" id="A0A949TXG7"/>
<feature type="transmembrane region" description="Helical" evidence="1">
    <location>
        <begin position="102"/>
        <end position="129"/>
    </location>
</feature>
<feature type="transmembrane region" description="Helical" evidence="1">
    <location>
        <begin position="16"/>
        <end position="38"/>
    </location>
</feature>
<keyword evidence="3" id="KW-1185">Reference proteome</keyword>
<dbReference type="PANTHER" id="PTHR37305">
    <property type="entry name" value="INTEGRAL MEMBRANE PROTEIN-RELATED"/>
    <property type="match status" value="1"/>
</dbReference>
<feature type="transmembrane region" description="Helical" evidence="1">
    <location>
        <begin position="223"/>
        <end position="245"/>
    </location>
</feature>
<dbReference type="EMBL" id="JAEEGC010000043">
    <property type="protein sequence ID" value="MBV7273355.1"/>
    <property type="molecule type" value="Genomic_DNA"/>
</dbReference>
<comment type="caution">
    <text evidence="2">The sequence shown here is derived from an EMBL/GenBank/DDBJ whole genome shotgun (WGS) entry which is preliminary data.</text>
</comment>
<keyword evidence="1" id="KW-0812">Transmembrane</keyword>
<dbReference type="Pfam" id="PF12679">
    <property type="entry name" value="ABC2_membrane_2"/>
    <property type="match status" value="1"/>
</dbReference>
<dbReference type="GO" id="GO:0140359">
    <property type="term" value="F:ABC-type transporter activity"/>
    <property type="evidence" value="ECO:0007669"/>
    <property type="project" value="InterPro"/>
</dbReference>
<dbReference type="RefSeq" id="WP_218320387.1">
    <property type="nucleotide sequence ID" value="NZ_JAEEGC010000043.1"/>
</dbReference>
<accession>A0A949TXG7</accession>
<dbReference type="PANTHER" id="PTHR37305:SF1">
    <property type="entry name" value="MEMBRANE PROTEIN"/>
    <property type="match status" value="1"/>
</dbReference>
<feature type="transmembrane region" description="Helical" evidence="1">
    <location>
        <begin position="58"/>
        <end position="76"/>
    </location>
</feature>
<sequence>MINYIKAELYRNFNRAYLWVYTAIIAALVLAVNIIINISHAGNGVNLSLSNVLEITNSMMIIPVFLVAGMIDTVIAEENKNKTMKNVIALGIDRSKLILSKFIAAVILACIAAVIILAVLYGSGALLLGLGDNFNIIFLDHFKRLAASFPLWMAAIAVGIFLNIIINNSTVCAFVYAIVFLMTPLVTKFFIIFVSDKFKHVYNILITTQLGKLSARVVASHDFITSIIIGFIYIIVFLAFSILCFKKKEIK</sequence>
<evidence type="ECO:0000256" key="1">
    <source>
        <dbReference type="SAM" id="Phobius"/>
    </source>
</evidence>
<name>A0A949TXG7_9CLOT</name>
<keyword evidence="1" id="KW-1133">Transmembrane helix</keyword>
<proteinExistence type="predicted"/>
<keyword evidence="1" id="KW-0472">Membrane</keyword>
<evidence type="ECO:0000313" key="2">
    <source>
        <dbReference type="EMBL" id="MBV7273355.1"/>
    </source>
</evidence>
<feature type="transmembrane region" description="Helical" evidence="1">
    <location>
        <begin position="149"/>
        <end position="166"/>
    </location>
</feature>
<evidence type="ECO:0000313" key="3">
    <source>
        <dbReference type="Proteomes" id="UP000694308"/>
    </source>
</evidence>
<dbReference type="Proteomes" id="UP000694308">
    <property type="component" value="Unassembled WGS sequence"/>
</dbReference>
<feature type="transmembrane region" description="Helical" evidence="1">
    <location>
        <begin position="173"/>
        <end position="194"/>
    </location>
</feature>